<dbReference type="EMBL" id="GHJT01000748">
    <property type="protein sequence ID" value="MOY34719.1"/>
    <property type="molecule type" value="Transcribed_RNA"/>
</dbReference>
<sequence length="84" mass="9302">MAVSVWSAPMTASTVASARLASTANVTDVAFAKAAVEYCRTEDTRRPSAKALHGSQPQSIISPSKYSFWDHRNMRLIMHLIFLF</sequence>
<protein>
    <submittedName>
        <fullName evidence="1">Putative secreted protein</fullName>
    </submittedName>
</protein>
<organism evidence="1">
    <name type="scientific">Ixodes scapularis</name>
    <name type="common">Black-legged tick</name>
    <name type="synonym">Deer tick</name>
    <dbReference type="NCBI Taxonomy" id="6945"/>
    <lineage>
        <taxon>Eukaryota</taxon>
        <taxon>Metazoa</taxon>
        <taxon>Ecdysozoa</taxon>
        <taxon>Arthropoda</taxon>
        <taxon>Chelicerata</taxon>
        <taxon>Arachnida</taxon>
        <taxon>Acari</taxon>
        <taxon>Parasitiformes</taxon>
        <taxon>Ixodida</taxon>
        <taxon>Ixodoidea</taxon>
        <taxon>Ixodidae</taxon>
        <taxon>Ixodinae</taxon>
        <taxon>Ixodes</taxon>
    </lineage>
</organism>
<reference evidence="1" key="1">
    <citation type="submission" date="2019-04" db="EMBL/GenBank/DDBJ databases">
        <title>An insight into the mialome of Ixodes scapularis.</title>
        <authorList>
            <person name="Ribeiro J.M."/>
            <person name="Mather T.N."/>
            <person name="Karim S."/>
        </authorList>
    </citation>
    <scope>NUCLEOTIDE SEQUENCE</scope>
</reference>
<dbReference type="AlphaFoldDB" id="A0A4D5RCW6"/>
<proteinExistence type="predicted"/>
<evidence type="ECO:0000313" key="1">
    <source>
        <dbReference type="EMBL" id="MOY34719.1"/>
    </source>
</evidence>
<name>A0A4D5RCW6_IXOSC</name>
<accession>A0A4D5RCW6</accession>